<dbReference type="AlphaFoldDB" id="A0AAV7X5X9"/>
<name>A0AAV7X5X9_9NEOP</name>
<keyword evidence="3 6" id="KW-1133">Transmembrane helix</keyword>
<evidence type="ECO:0000259" key="7">
    <source>
        <dbReference type="PROSITE" id="PS50850"/>
    </source>
</evidence>
<dbReference type="EMBL" id="JAPTSV010000786">
    <property type="protein sequence ID" value="KAJ1519045.1"/>
    <property type="molecule type" value="Genomic_DNA"/>
</dbReference>
<evidence type="ECO:0000313" key="8">
    <source>
        <dbReference type="EMBL" id="KAJ1519045.1"/>
    </source>
</evidence>
<evidence type="ECO:0000256" key="4">
    <source>
        <dbReference type="ARBA" id="ARBA00023136"/>
    </source>
</evidence>
<comment type="subcellular location">
    <subcellularLocation>
        <location evidence="1">Membrane</location>
        <topology evidence="1">Multi-pass membrane protein</topology>
    </subcellularLocation>
</comment>
<evidence type="ECO:0000256" key="2">
    <source>
        <dbReference type="ARBA" id="ARBA00022692"/>
    </source>
</evidence>
<feature type="transmembrane region" description="Helical" evidence="6">
    <location>
        <begin position="122"/>
        <end position="146"/>
    </location>
</feature>
<evidence type="ECO:0000256" key="1">
    <source>
        <dbReference type="ARBA" id="ARBA00004141"/>
    </source>
</evidence>
<evidence type="ECO:0000313" key="9">
    <source>
        <dbReference type="Proteomes" id="UP001075354"/>
    </source>
</evidence>
<evidence type="ECO:0000256" key="3">
    <source>
        <dbReference type="ARBA" id="ARBA00022989"/>
    </source>
</evidence>
<keyword evidence="2 6" id="KW-0812">Transmembrane</keyword>
<feature type="transmembrane region" description="Helical" evidence="6">
    <location>
        <begin position="387"/>
        <end position="405"/>
    </location>
</feature>
<evidence type="ECO:0000256" key="6">
    <source>
        <dbReference type="SAM" id="Phobius"/>
    </source>
</evidence>
<evidence type="ECO:0000256" key="5">
    <source>
        <dbReference type="SAM" id="MobiDB-lite"/>
    </source>
</evidence>
<dbReference type="InterPro" id="IPR020846">
    <property type="entry name" value="MFS_dom"/>
</dbReference>
<protein>
    <recommendedName>
        <fullName evidence="7">Major facilitator superfamily (MFS) profile domain-containing protein</fullName>
    </recommendedName>
</protein>
<proteinExistence type="predicted"/>
<dbReference type="Proteomes" id="UP001075354">
    <property type="component" value="Unassembled WGS sequence"/>
</dbReference>
<dbReference type="PANTHER" id="PTHR11662:SF399">
    <property type="entry name" value="FI19708P1-RELATED"/>
    <property type="match status" value="1"/>
</dbReference>
<dbReference type="GO" id="GO:0006820">
    <property type="term" value="P:monoatomic anion transport"/>
    <property type="evidence" value="ECO:0007669"/>
    <property type="project" value="TreeGrafter"/>
</dbReference>
<dbReference type="FunFam" id="1.20.1250.20:FF:000532">
    <property type="entry name" value="SLC (SoLute Carrier) homolog"/>
    <property type="match status" value="1"/>
</dbReference>
<dbReference type="Gene3D" id="1.20.1250.20">
    <property type="entry name" value="MFS general substrate transporter like domains"/>
    <property type="match status" value="2"/>
</dbReference>
<sequence length="506" mass="53419">MRVCLSVAVVAMTGVDNGDGQLRFAWTQSEKGAVLGSFIWGYICTQAVGGEIASRGRATLALVLGLGVSGVLTAVLPFAAAAGGAQAVTVLRAATGLIQGVLFPSILALIGRWIPPDERSRVGALVFASQPFGNVLAMGLSGVLAGSWGWPSVFYVFGGCGVVSAACICLLSADSPAVHPRISQAERNYLNKAISAAETPRRRLPVPWCALLRSPALLTLLVAYAGFLWGYWVLVACAPSYINNLLDVGIEWNGLVSAAPHLAMMVCSSFFGWLGDLIHTRGLLSLSNNRKLLNTIGECGAGVLCLLIAALGPQNPPLAVALLAAAGGLVGACFPGCAISFVDISPNFSGVTFAVGNTLGSFVGAFAPYAEAFFVDLGDPMPGWSNVFYLTAAMYLVFNLVWCVWGTAEVQPWNEPGVAEAAHTADSPSSEGHQEPRDTADMTWPRAVSAEGTRGARVMAHHLLPHKTLLRQSLCDLAQPKCGFVRRFTVYNSYFLPVSSEMWPKK</sequence>
<dbReference type="InterPro" id="IPR050382">
    <property type="entry name" value="MFS_Na/Anion_cotransporter"/>
</dbReference>
<comment type="caution">
    <text evidence="8">The sequence shown here is derived from an EMBL/GenBank/DDBJ whole genome shotgun (WGS) entry which is preliminary data.</text>
</comment>
<dbReference type="InterPro" id="IPR011701">
    <property type="entry name" value="MFS"/>
</dbReference>
<organism evidence="8 9">
    <name type="scientific">Megalurothrips usitatus</name>
    <name type="common">bean blossom thrips</name>
    <dbReference type="NCBI Taxonomy" id="439358"/>
    <lineage>
        <taxon>Eukaryota</taxon>
        <taxon>Metazoa</taxon>
        <taxon>Ecdysozoa</taxon>
        <taxon>Arthropoda</taxon>
        <taxon>Hexapoda</taxon>
        <taxon>Insecta</taxon>
        <taxon>Pterygota</taxon>
        <taxon>Neoptera</taxon>
        <taxon>Paraneoptera</taxon>
        <taxon>Thysanoptera</taxon>
        <taxon>Terebrantia</taxon>
        <taxon>Thripoidea</taxon>
        <taxon>Thripidae</taxon>
        <taxon>Megalurothrips</taxon>
    </lineage>
</organism>
<dbReference type="InterPro" id="IPR036259">
    <property type="entry name" value="MFS_trans_sf"/>
</dbReference>
<dbReference type="PROSITE" id="PS50850">
    <property type="entry name" value="MFS"/>
    <property type="match status" value="1"/>
</dbReference>
<gene>
    <name evidence="8" type="ORF">ONE63_011288</name>
</gene>
<reference evidence="8" key="1">
    <citation type="submission" date="2022-12" db="EMBL/GenBank/DDBJ databases">
        <title>Chromosome-level genome assembly of the bean flower thrips Megalurothrips usitatus.</title>
        <authorList>
            <person name="Ma L."/>
            <person name="Liu Q."/>
            <person name="Li H."/>
            <person name="Cai W."/>
        </authorList>
    </citation>
    <scope>NUCLEOTIDE SEQUENCE</scope>
    <source>
        <strain evidence="8">Cailab_2022a</strain>
    </source>
</reference>
<feature type="domain" description="Major facilitator superfamily (MFS) profile" evidence="7">
    <location>
        <begin position="1"/>
        <end position="410"/>
    </location>
</feature>
<feature type="transmembrane region" description="Helical" evidence="6">
    <location>
        <begin position="60"/>
        <end position="83"/>
    </location>
</feature>
<feature type="transmembrane region" description="Helical" evidence="6">
    <location>
        <begin position="318"/>
        <end position="341"/>
    </location>
</feature>
<feature type="transmembrane region" description="Helical" evidence="6">
    <location>
        <begin position="262"/>
        <end position="280"/>
    </location>
</feature>
<feature type="transmembrane region" description="Helical" evidence="6">
    <location>
        <begin position="217"/>
        <end position="242"/>
    </location>
</feature>
<dbReference type="GO" id="GO:0016020">
    <property type="term" value="C:membrane"/>
    <property type="evidence" value="ECO:0007669"/>
    <property type="project" value="UniProtKB-SubCell"/>
</dbReference>
<keyword evidence="4 6" id="KW-0472">Membrane</keyword>
<dbReference type="SUPFAM" id="SSF103473">
    <property type="entry name" value="MFS general substrate transporter"/>
    <property type="match status" value="1"/>
</dbReference>
<feature type="transmembrane region" description="Helical" evidence="6">
    <location>
        <begin position="292"/>
        <end position="312"/>
    </location>
</feature>
<feature type="region of interest" description="Disordered" evidence="5">
    <location>
        <begin position="419"/>
        <end position="443"/>
    </location>
</feature>
<feature type="transmembrane region" description="Helical" evidence="6">
    <location>
        <begin position="152"/>
        <end position="173"/>
    </location>
</feature>
<accession>A0AAV7X5X9</accession>
<keyword evidence="9" id="KW-1185">Reference proteome</keyword>
<feature type="transmembrane region" description="Helical" evidence="6">
    <location>
        <begin position="89"/>
        <end position="110"/>
    </location>
</feature>
<dbReference type="GO" id="GO:0022857">
    <property type="term" value="F:transmembrane transporter activity"/>
    <property type="evidence" value="ECO:0007669"/>
    <property type="project" value="InterPro"/>
</dbReference>
<feature type="transmembrane region" description="Helical" evidence="6">
    <location>
        <begin position="348"/>
        <end position="367"/>
    </location>
</feature>
<dbReference type="PANTHER" id="PTHR11662">
    <property type="entry name" value="SOLUTE CARRIER FAMILY 17"/>
    <property type="match status" value="1"/>
</dbReference>
<dbReference type="Pfam" id="PF07690">
    <property type="entry name" value="MFS_1"/>
    <property type="match status" value="1"/>
</dbReference>